<proteinExistence type="predicted"/>
<feature type="compositionally biased region" description="Polar residues" evidence="1">
    <location>
        <begin position="222"/>
        <end position="233"/>
    </location>
</feature>
<dbReference type="Proteomes" id="UP001218188">
    <property type="component" value="Unassembled WGS sequence"/>
</dbReference>
<protein>
    <submittedName>
        <fullName evidence="2">Uncharacterized protein</fullName>
    </submittedName>
</protein>
<feature type="non-terminal residue" evidence="2">
    <location>
        <position position="241"/>
    </location>
</feature>
<evidence type="ECO:0000256" key="1">
    <source>
        <dbReference type="SAM" id="MobiDB-lite"/>
    </source>
</evidence>
<evidence type="ECO:0000313" key="3">
    <source>
        <dbReference type="Proteomes" id="UP001218188"/>
    </source>
</evidence>
<organism evidence="2 3">
    <name type="scientific">Mycena alexandri</name>
    <dbReference type="NCBI Taxonomy" id="1745969"/>
    <lineage>
        <taxon>Eukaryota</taxon>
        <taxon>Fungi</taxon>
        <taxon>Dikarya</taxon>
        <taxon>Basidiomycota</taxon>
        <taxon>Agaricomycotina</taxon>
        <taxon>Agaricomycetes</taxon>
        <taxon>Agaricomycetidae</taxon>
        <taxon>Agaricales</taxon>
        <taxon>Marasmiineae</taxon>
        <taxon>Mycenaceae</taxon>
        <taxon>Mycena</taxon>
    </lineage>
</organism>
<reference evidence="2" key="1">
    <citation type="submission" date="2023-03" db="EMBL/GenBank/DDBJ databases">
        <title>Massive genome expansion in bonnet fungi (Mycena s.s.) driven by repeated elements and novel gene families across ecological guilds.</title>
        <authorList>
            <consortium name="Lawrence Berkeley National Laboratory"/>
            <person name="Harder C.B."/>
            <person name="Miyauchi S."/>
            <person name="Viragh M."/>
            <person name="Kuo A."/>
            <person name="Thoen E."/>
            <person name="Andreopoulos B."/>
            <person name="Lu D."/>
            <person name="Skrede I."/>
            <person name="Drula E."/>
            <person name="Henrissat B."/>
            <person name="Morin E."/>
            <person name="Kohler A."/>
            <person name="Barry K."/>
            <person name="LaButti K."/>
            <person name="Morin E."/>
            <person name="Salamov A."/>
            <person name="Lipzen A."/>
            <person name="Mereny Z."/>
            <person name="Hegedus B."/>
            <person name="Baldrian P."/>
            <person name="Stursova M."/>
            <person name="Weitz H."/>
            <person name="Taylor A."/>
            <person name="Grigoriev I.V."/>
            <person name="Nagy L.G."/>
            <person name="Martin F."/>
            <person name="Kauserud H."/>
        </authorList>
    </citation>
    <scope>NUCLEOTIDE SEQUENCE</scope>
    <source>
        <strain evidence="2">CBHHK200</strain>
    </source>
</reference>
<keyword evidence="3" id="KW-1185">Reference proteome</keyword>
<dbReference type="AlphaFoldDB" id="A0AAD6WXR1"/>
<dbReference type="EMBL" id="JARJCM010000160">
    <property type="protein sequence ID" value="KAJ7025029.1"/>
    <property type="molecule type" value="Genomic_DNA"/>
</dbReference>
<feature type="region of interest" description="Disordered" evidence="1">
    <location>
        <begin position="1"/>
        <end position="28"/>
    </location>
</feature>
<feature type="region of interest" description="Disordered" evidence="1">
    <location>
        <begin position="222"/>
        <end position="241"/>
    </location>
</feature>
<name>A0AAD6WXR1_9AGAR</name>
<comment type="caution">
    <text evidence="2">The sequence shown here is derived from an EMBL/GenBank/DDBJ whole genome shotgun (WGS) entry which is preliminary data.</text>
</comment>
<accession>A0AAD6WXR1</accession>
<evidence type="ECO:0000313" key="2">
    <source>
        <dbReference type="EMBL" id="KAJ7025029.1"/>
    </source>
</evidence>
<sequence length="241" mass="26261">SLARIGRLSTSANHEHSRLPRSRHQTAHLPHDQKLVLFVPPSLNRRANYLSSVAGCSRLPPATSISSTATCRSTPAPPLACTAHPLRKKPLLPPLPRPCSAGFLLSALAPGRILGRTYTINSTPGARHGRSPPRACHLLAARSLRRSRCHPTQCLCRPLSRKRHAAPAPWRHLQHLQPWSPVAFVASPCCNVPRRNPCDSRSSSPARRSSLLCALRTALGSKNSAHSTPTRTPTAFPHRQC</sequence>
<gene>
    <name evidence="2" type="ORF">C8F04DRAFT_1129884</name>
</gene>